<reference evidence="1 2" key="1">
    <citation type="submission" date="2024-01" db="EMBL/GenBank/DDBJ databases">
        <title>The genomes of 5 underutilized Papilionoideae crops provide insights into root nodulation and disease resistanc.</title>
        <authorList>
            <person name="Jiang F."/>
        </authorList>
    </citation>
    <scope>NUCLEOTIDE SEQUENCE [LARGE SCALE GENOMIC DNA]</scope>
    <source>
        <strain evidence="1">LVBAO_FW01</strain>
        <tissue evidence="1">Leaves</tissue>
    </source>
</reference>
<evidence type="ECO:0000313" key="2">
    <source>
        <dbReference type="Proteomes" id="UP001367508"/>
    </source>
</evidence>
<dbReference type="InterPro" id="IPR036322">
    <property type="entry name" value="WD40_repeat_dom_sf"/>
</dbReference>
<protein>
    <submittedName>
        <fullName evidence="1">Uncharacterized protein</fullName>
    </submittedName>
</protein>
<organism evidence="1 2">
    <name type="scientific">Canavalia gladiata</name>
    <name type="common">Sword bean</name>
    <name type="synonym">Dolichos gladiatus</name>
    <dbReference type="NCBI Taxonomy" id="3824"/>
    <lineage>
        <taxon>Eukaryota</taxon>
        <taxon>Viridiplantae</taxon>
        <taxon>Streptophyta</taxon>
        <taxon>Embryophyta</taxon>
        <taxon>Tracheophyta</taxon>
        <taxon>Spermatophyta</taxon>
        <taxon>Magnoliopsida</taxon>
        <taxon>eudicotyledons</taxon>
        <taxon>Gunneridae</taxon>
        <taxon>Pentapetalae</taxon>
        <taxon>rosids</taxon>
        <taxon>fabids</taxon>
        <taxon>Fabales</taxon>
        <taxon>Fabaceae</taxon>
        <taxon>Papilionoideae</taxon>
        <taxon>50 kb inversion clade</taxon>
        <taxon>NPAAA clade</taxon>
        <taxon>indigoferoid/millettioid clade</taxon>
        <taxon>Phaseoleae</taxon>
        <taxon>Canavalia</taxon>
    </lineage>
</organism>
<sequence>MVITNAASGDENLNVRNHQQNLVEPGNVKLVPQGFATIILNKQHELDCTKPGPGVLQKAPCKAIPRSFSMVMLKRYLQALGFRRRSVLIPKNRSTMATNHLNHRRDRIPGRQEYMLHRGFGFVVLPLLPCRSAAGSSDLLLPPMNIGSCWLIECYKDNPLEVLILEAYEPAKSSSRLHKLPKKVEPSPVIASVHPVPWTCKRSEGVDLTTSLGHLSLDFDPQFGLCCSVAAEAPMNVQTSSFSSLAPSKKGRHFLVMCCLNKAIFLDSVTMHGRDVPKQELDNKFLLCRTGVGDGPLVAFGASNGIIRVLSMMTWKLVRRYTGGHKRSISCLMYFMIASSEALLVLGASDGLFITWSTDQRQDTCELVPKLSLKAPEGGVVAVELSRVIGGAAAYKARSQTGLSQHGFLVPSLSSKP</sequence>
<comment type="caution">
    <text evidence="1">The sequence shown here is derived from an EMBL/GenBank/DDBJ whole genome shotgun (WGS) entry which is preliminary data.</text>
</comment>
<gene>
    <name evidence="1" type="ORF">VNO77_41839</name>
</gene>
<evidence type="ECO:0000313" key="1">
    <source>
        <dbReference type="EMBL" id="KAK7308237.1"/>
    </source>
</evidence>
<accession>A0AAN9PSB8</accession>
<dbReference type="InterPro" id="IPR015943">
    <property type="entry name" value="WD40/YVTN_repeat-like_dom_sf"/>
</dbReference>
<dbReference type="EMBL" id="JAYMYQ010000010">
    <property type="protein sequence ID" value="KAK7308237.1"/>
    <property type="molecule type" value="Genomic_DNA"/>
</dbReference>
<keyword evidence="2" id="KW-1185">Reference proteome</keyword>
<name>A0AAN9PSB8_CANGL</name>
<dbReference type="SUPFAM" id="SSF50978">
    <property type="entry name" value="WD40 repeat-like"/>
    <property type="match status" value="1"/>
</dbReference>
<dbReference type="Gene3D" id="2.130.10.10">
    <property type="entry name" value="YVTN repeat-like/Quinoprotein amine dehydrogenase"/>
    <property type="match status" value="1"/>
</dbReference>
<dbReference type="Proteomes" id="UP001367508">
    <property type="component" value="Unassembled WGS sequence"/>
</dbReference>
<proteinExistence type="predicted"/>
<dbReference type="InterPro" id="IPR053290">
    <property type="entry name" value="TSET_complex_member"/>
</dbReference>
<dbReference type="AlphaFoldDB" id="A0AAN9PSB8"/>
<dbReference type="PANTHER" id="PTHR45521:SF2">
    <property type="entry name" value="TRANSDUCIN_WD40 REPEAT-LIKE SUPERFAMILY PROTEIN"/>
    <property type="match status" value="1"/>
</dbReference>
<dbReference type="PANTHER" id="PTHR45521">
    <property type="entry name" value="TSET COMPLEX MEMBER TSTF"/>
    <property type="match status" value="1"/>
</dbReference>